<dbReference type="InterPro" id="IPR050740">
    <property type="entry name" value="Aldehyde_DH_Superfamily"/>
</dbReference>
<accession>A0A6H0XV28</accession>
<dbReference type="InterPro" id="IPR016160">
    <property type="entry name" value="Ald_DH_CS_CYS"/>
</dbReference>
<dbReference type="InterPro" id="IPR016161">
    <property type="entry name" value="Ald_DH/histidinol_DH"/>
</dbReference>
<organism evidence="5 6">
    <name type="scientific">Peltaster fructicola</name>
    <dbReference type="NCBI Taxonomy" id="286661"/>
    <lineage>
        <taxon>Eukaryota</taxon>
        <taxon>Fungi</taxon>
        <taxon>Dikarya</taxon>
        <taxon>Ascomycota</taxon>
        <taxon>Pezizomycotina</taxon>
        <taxon>Dothideomycetes</taxon>
        <taxon>Dothideomycetes incertae sedis</taxon>
        <taxon>Peltaster</taxon>
    </lineage>
</organism>
<dbReference type="GO" id="GO:0004777">
    <property type="term" value="F:succinate-semialdehyde dehydrogenase (NAD+) activity"/>
    <property type="evidence" value="ECO:0007669"/>
    <property type="project" value="TreeGrafter"/>
</dbReference>
<protein>
    <recommendedName>
        <fullName evidence="4">Aldehyde dehydrogenase domain-containing protein</fullName>
    </recommendedName>
</protein>
<dbReference type="FunFam" id="3.40.605.10:FF:000012">
    <property type="entry name" value="NAD-dependent succinate-semialdehyde dehydrogenase"/>
    <property type="match status" value="1"/>
</dbReference>
<evidence type="ECO:0000256" key="2">
    <source>
        <dbReference type="ARBA" id="ARBA00022857"/>
    </source>
</evidence>
<dbReference type="SUPFAM" id="SSF53720">
    <property type="entry name" value="ALDH-like"/>
    <property type="match status" value="1"/>
</dbReference>
<evidence type="ECO:0000256" key="1">
    <source>
        <dbReference type="ARBA" id="ARBA00009986"/>
    </source>
</evidence>
<dbReference type="AlphaFoldDB" id="A0A6H0XV28"/>
<dbReference type="Proteomes" id="UP000503462">
    <property type="component" value="Chromosome 3"/>
</dbReference>
<dbReference type="OrthoDB" id="310895at2759"/>
<name>A0A6H0XV28_9PEZI</name>
<evidence type="ECO:0000313" key="6">
    <source>
        <dbReference type="Proteomes" id="UP000503462"/>
    </source>
</evidence>
<reference evidence="5 6" key="1">
    <citation type="journal article" date="2016" name="Sci. Rep.">
        <title>Peltaster fructicola genome reveals evolution from an invasive phytopathogen to an ectophytic parasite.</title>
        <authorList>
            <person name="Xu C."/>
            <person name="Chen H."/>
            <person name="Gleason M.L."/>
            <person name="Xu J.R."/>
            <person name="Liu H."/>
            <person name="Zhang R."/>
            <person name="Sun G."/>
        </authorList>
    </citation>
    <scope>NUCLEOTIDE SEQUENCE [LARGE SCALE GENOMIC DNA]</scope>
    <source>
        <strain evidence="5 6">LNHT1506</strain>
    </source>
</reference>
<keyword evidence="2" id="KW-0521">NADP</keyword>
<evidence type="ECO:0000259" key="4">
    <source>
        <dbReference type="Pfam" id="PF00171"/>
    </source>
</evidence>
<dbReference type="InterPro" id="IPR016163">
    <property type="entry name" value="Ald_DH_C"/>
</dbReference>
<dbReference type="GO" id="GO:0009450">
    <property type="term" value="P:gamma-aminobutyric acid catabolic process"/>
    <property type="evidence" value="ECO:0007669"/>
    <property type="project" value="TreeGrafter"/>
</dbReference>
<comment type="similarity">
    <text evidence="1">Belongs to the aldehyde dehydrogenase family.</text>
</comment>
<dbReference type="PROSITE" id="PS00070">
    <property type="entry name" value="ALDEHYDE_DEHYDR_CYS"/>
    <property type="match status" value="1"/>
</dbReference>
<dbReference type="CDD" id="cd07105">
    <property type="entry name" value="ALDH_SaliADH"/>
    <property type="match status" value="1"/>
</dbReference>
<dbReference type="InterPro" id="IPR016162">
    <property type="entry name" value="Ald_DH_N"/>
</dbReference>
<keyword evidence="3" id="KW-0560">Oxidoreductase</keyword>
<dbReference type="Gene3D" id="3.40.605.10">
    <property type="entry name" value="Aldehyde Dehydrogenase, Chain A, domain 1"/>
    <property type="match status" value="1"/>
</dbReference>
<feature type="domain" description="Aldehyde dehydrogenase" evidence="4">
    <location>
        <begin position="30"/>
        <end position="483"/>
    </location>
</feature>
<evidence type="ECO:0000313" key="5">
    <source>
        <dbReference type="EMBL" id="QIW98467.1"/>
    </source>
</evidence>
<dbReference type="InterPro" id="IPR015590">
    <property type="entry name" value="Aldehyde_DH_dom"/>
</dbReference>
<dbReference type="Gene3D" id="3.40.309.10">
    <property type="entry name" value="Aldehyde Dehydrogenase, Chain A, domain 2"/>
    <property type="match status" value="1"/>
</dbReference>
<keyword evidence="6" id="KW-1185">Reference proteome</keyword>
<dbReference type="EMBL" id="CP051141">
    <property type="protein sequence ID" value="QIW98467.1"/>
    <property type="molecule type" value="Genomic_DNA"/>
</dbReference>
<dbReference type="Pfam" id="PF00171">
    <property type="entry name" value="Aldedh"/>
    <property type="match status" value="1"/>
</dbReference>
<dbReference type="PANTHER" id="PTHR43353">
    <property type="entry name" value="SUCCINATE-SEMIALDEHYDE DEHYDROGENASE, MITOCHONDRIAL"/>
    <property type="match status" value="1"/>
</dbReference>
<proteinExistence type="inferred from homology"/>
<evidence type="ECO:0000256" key="3">
    <source>
        <dbReference type="ARBA" id="ARBA00023002"/>
    </source>
</evidence>
<gene>
    <name evidence="5" type="ORF">AMS68_003985</name>
</gene>
<dbReference type="PANTHER" id="PTHR43353:SF6">
    <property type="entry name" value="CYTOPLASMIC ALDEHYDE DEHYDROGENASE (EUROFUNG)"/>
    <property type="match status" value="1"/>
</dbReference>
<sequence length="487" mass="52324">MASTNGHASNGGSFSGIVPLWIDGKEITTSTTFDVVSPNDGNKLWTSASASIEQATEAIEAAQRAFKTWRREKPAAIRKILLKAADIFDARAEELGGYMRDETGANQAHIGFNINNSPEMLRDAAGRISTIYGAIPQTETPGCESFIFKEPYGVNFGIVPWNAPYILGVRAFVYAIATGNTVVMKGSELSPRCFWALGSVLHDAGLPAGVLNVIYHRPQDAVSVTNSIIEHNLVRKVNFTGSTAVGAIIAAKAGKELKPVVMELGGKASAIVCDDADLDNAAMQVALGALLHSGQICMATERILVHKDILQPFSEALKGAIEKVYPSAEDAPILVATAGVEKNQKLMKDAVSKGAKVVYGDLDLKDESAYRMRPIVISDVNKEMDIFYTESFGPTVSLISVANDDEAVEIANDTEYGLSGAVFTKSLARGLRLAKDIDSGAIHINSMTVHDEAMLPHGGVKKSGWGRFNAHWGMEEFLKTKTVTYVE</sequence>